<evidence type="ECO:0000313" key="8">
    <source>
        <dbReference type="Proteomes" id="UP000035642"/>
    </source>
</evidence>
<evidence type="ECO:0000256" key="3">
    <source>
        <dbReference type="ARBA" id="ARBA00023054"/>
    </source>
</evidence>
<evidence type="ECO:0000256" key="1">
    <source>
        <dbReference type="ARBA" id="ARBA00004214"/>
    </source>
</evidence>
<proteinExistence type="inferred from homology"/>
<reference evidence="8" key="1">
    <citation type="submission" date="2012-09" db="EMBL/GenBank/DDBJ databases">
        <authorList>
            <person name="Martin A.A."/>
        </authorList>
    </citation>
    <scope>NUCLEOTIDE SEQUENCE</scope>
</reference>
<feature type="region of interest" description="Disordered" evidence="6">
    <location>
        <begin position="77"/>
        <end position="98"/>
    </location>
</feature>
<dbReference type="InterPro" id="IPR009071">
    <property type="entry name" value="HMG_box_dom"/>
</dbReference>
<organism evidence="8 9">
    <name type="scientific">Angiostrongylus cantonensis</name>
    <name type="common">Rat lungworm</name>
    <dbReference type="NCBI Taxonomy" id="6313"/>
    <lineage>
        <taxon>Eukaryota</taxon>
        <taxon>Metazoa</taxon>
        <taxon>Ecdysozoa</taxon>
        <taxon>Nematoda</taxon>
        <taxon>Chromadorea</taxon>
        <taxon>Rhabditida</taxon>
        <taxon>Rhabditina</taxon>
        <taxon>Rhabditomorpha</taxon>
        <taxon>Strongyloidea</taxon>
        <taxon>Metastrongylidae</taxon>
        <taxon>Angiostrongylus</taxon>
    </lineage>
</organism>
<dbReference type="InterPro" id="IPR036910">
    <property type="entry name" value="HMG_box_dom_sf"/>
</dbReference>
<dbReference type="SUPFAM" id="SSF47095">
    <property type="entry name" value="HMG-box"/>
    <property type="match status" value="1"/>
</dbReference>
<keyword evidence="4" id="KW-0539">Nucleus</keyword>
<dbReference type="GO" id="GO:0006366">
    <property type="term" value="P:transcription by RNA polymerase II"/>
    <property type="evidence" value="ECO:0007669"/>
    <property type="project" value="TreeGrafter"/>
</dbReference>
<dbReference type="GO" id="GO:0003713">
    <property type="term" value="F:transcription coactivator activity"/>
    <property type="evidence" value="ECO:0007669"/>
    <property type="project" value="TreeGrafter"/>
</dbReference>
<sequence>MPKKFANENPKVIAARERKAAAKKDEETKKQKALEDAYWADNDKLVNRKLQRRDEEERKRAEILKRKEEIRRLAEEEMNGLASKSPNAQPQKVTRATIEQRRDAELRLQLEEDKRLKLAVEKIEVVDHLEENLNQLELDKECARTVSDAIRILGGDREEIDNHPEKRMRAAYLAFEETRLPRLKQEHPTYRLSQLKQLLKKEWQKSPENPINAKLMALAAK</sequence>
<dbReference type="PANTHER" id="PTHR21680:SF0">
    <property type="entry name" value="COILED-COIL DOMAIN-CONTAINING PROTEIN 124"/>
    <property type="match status" value="1"/>
</dbReference>
<feature type="compositionally biased region" description="Polar residues" evidence="6">
    <location>
        <begin position="82"/>
        <end position="94"/>
    </location>
</feature>
<keyword evidence="3 5" id="KW-0175">Coiled coil</keyword>
<evidence type="ECO:0000256" key="6">
    <source>
        <dbReference type="SAM" id="MobiDB-lite"/>
    </source>
</evidence>
<feature type="domain" description="HMG box" evidence="7">
    <location>
        <begin position="165"/>
        <end position="221"/>
    </location>
</feature>
<feature type="DNA-binding region" description="HMG box" evidence="4">
    <location>
        <begin position="165"/>
        <end position="221"/>
    </location>
</feature>
<protein>
    <submittedName>
        <fullName evidence="9">HMG box domain-containing protein</fullName>
    </submittedName>
</protein>
<dbReference type="GO" id="GO:0003677">
    <property type="term" value="F:DNA binding"/>
    <property type="evidence" value="ECO:0007669"/>
    <property type="project" value="UniProtKB-UniRule"/>
</dbReference>
<keyword evidence="4" id="KW-0238">DNA-binding</keyword>
<evidence type="ECO:0000313" key="9">
    <source>
        <dbReference type="WBParaSite" id="ACAC_0000409101-mRNA-1"/>
    </source>
</evidence>
<dbReference type="AlphaFoldDB" id="A0A0K0D1Z6"/>
<dbReference type="STRING" id="6313.A0A0K0D1Z6"/>
<feature type="coiled-coil region" evidence="5">
    <location>
        <begin position="119"/>
        <end position="146"/>
    </location>
</feature>
<evidence type="ECO:0000259" key="7">
    <source>
        <dbReference type="PROSITE" id="PS50118"/>
    </source>
</evidence>
<comment type="subcellular location">
    <subcellularLocation>
        <location evidence="1">Midbody</location>
    </subcellularLocation>
</comment>
<comment type="similarity">
    <text evidence="2">Belongs to the CCDC124 family.</text>
</comment>
<evidence type="ECO:0000256" key="2">
    <source>
        <dbReference type="ARBA" id="ARBA00008296"/>
    </source>
</evidence>
<reference evidence="9" key="2">
    <citation type="submission" date="2017-02" db="UniProtKB">
        <authorList>
            <consortium name="WormBaseParasite"/>
        </authorList>
    </citation>
    <scope>IDENTIFICATION</scope>
</reference>
<name>A0A0K0D1Z6_ANGCA</name>
<dbReference type="InterPro" id="IPR010422">
    <property type="entry name" value="Ccdc124/Oxs1"/>
</dbReference>
<feature type="region of interest" description="Disordered" evidence="6">
    <location>
        <begin position="1"/>
        <end position="30"/>
    </location>
</feature>
<dbReference type="GO" id="GO:0030496">
    <property type="term" value="C:midbody"/>
    <property type="evidence" value="ECO:0007669"/>
    <property type="project" value="UniProtKB-SubCell"/>
</dbReference>
<dbReference type="PROSITE" id="PS50118">
    <property type="entry name" value="HMG_BOX_2"/>
    <property type="match status" value="1"/>
</dbReference>
<evidence type="ECO:0000256" key="4">
    <source>
        <dbReference type="PROSITE-ProRule" id="PRU00267"/>
    </source>
</evidence>
<dbReference type="InterPro" id="IPR054414">
    <property type="entry name" value="Ccdc124/Oxs1_C"/>
</dbReference>
<dbReference type="Proteomes" id="UP000035642">
    <property type="component" value="Unassembled WGS sequence"/>
</dbReference>
<dbReference type="WBParaSite" id="ACAC_0000409101-mRNA-1">
    <property type="protein sequence ID" value="ACAC_0000409101-mRNA-1"/>
    <property type="gene ID" value="ACAC_0000409101"/>
</dbReference>
<feature type="compositionally biased region" description="Basic and acidic residues" evidence="6">
    <location>
        <begin position="14"/>
        <end position="30"/>
    </location>
</feature>
<keyword evidence="8" id="KW-1185">Reference proteome</keyword>
<evidence type="ECO:0000256" key="5">
    <source>
        <dbReference type="SAM" id="Coils"/>
    </source>
</evidence>
<dbReference type="Pfam" id="PF06244">
    <property type="entry name" value="Ccdc124"/>
    <property type="match status" value="1"/>
</dbReference>
<accession>A0A0K0D1Z6</accession>
<dbReference type="GO" id="GO:0005634">
    <property type="term" value="C:nucleus"/>
    <property type="evidence" value="ECO:0007669"/>
    <property type="project" value="UniProtKB-UniRule"/>
</dbReference>
<dbReference type="PANTHER" id="PTHR21680">
    <property type="entry name" value="COILED-COIL DOMAIN-CONTAINING PROTEIN 124"/>
    <property type="match status" value="1"/>
</dbReference>